<gene>
    <name evidence="1" type="ORF">EO244_11740</name>
</gene>
<evidence type="ECO:0008006" key="3">
    <source>
        <dbReference type="Google" id="ProtNLM"/>
    </source>
</evidence>
<reference evidence="1 2" key="1">
    <citation type="submission" date="2019-01" db="EMBL/GenBank/DDBJ databases">
        <title>Ancylomarina salipaludis sp. nov., isolated from a salt marsh.</title>
        <authorList>
            <person name="Yoon J.-H."/>
        </authorList>
    </citation>
    <scope>NUCLEOTIDE SEQUENCE [LARGE SCALE GENOMIC DNA]</scope>
    <source>
        <strain evidence="1 2">SHSM-M15</strain>
    </source>
</reference>
<dbReference type="RefSeq" id="WP_129254870.1">
    <property type="nucleotide sequence ID" value="NZ_SAXA01000010.1"/>
</dbReference>
<accession>A0A4Q1JJY3</accession>
<evidence type="ECO:0000313" key="1">
    <source>
        <dbReference type="EMBL" id="RXQ92214.1"/>
    </source>
</evidence>
<dbReference type="AlphaFoldDB" id="A0A4Q1JJY3"/>
<protein>
    <recommendedName>
        <fullName evidence="3">Nucleoside phosphorylase domain-containing protein</fullName>
    </recommendedName>
</protein>
<sequence length="336" mass="37441">MSKKTRVIIVVNKYWECDPVCWVLTNKYINEQCGIELDARLTCLTYPSYGPVKSTRAEDTLPRLILDTDYKTIEVWCISDLLSCSPEEFQSSSEEKMKLLPIIFKYDMEKKIELVVAVGTASSGPGVSHNPVFKSSNINGSVVIGSQVFMHNGGDEQSKSHYQCDSWDKLMESGSTTFIDQLKAVDFTDYGQLMLCPPTNPALEGQQVYVDKDFVALGDVNVTDYSLYAQKDGETGAAFAAHYPHNLNGVSLETTHCLIYKAAKDHLKKHKPPFIFVSGEVDRYKMFATDVNPKVYAQNVSGAHNSGVAVALIVSLLNKQAHDIHTDSRREMTQCI</sequence>
<dbReference type="Proteomes" id="UP000289703">
    <property type="component" value="Unassembled WGS sequence"/>
</dbReference>
<organism evidence="1 2">
    <name type="scientific">Ancylomarina salipaludis</name>
    <dbReference type="NCBI Taxonomy" id="2501299"/>
    <lineage>
        <taxon>Bacteria</taxon>
        <taxon>Pseudomonadati</taxon>
        <taxon>Bacteroidota</taxon>
        <taxon>Bacteroidia</taxon>
        <taxon>Marinilabiliales</taxon>
        <taxon>Marinifilaceae</taxon>
        <taxon>Ancylomarina</taxon>
    </lineage>
</organism>
<dbReference type="OrthoDB" id="638640at2"/>
<dbReference type="EMBL" id="SAXA01000010">
    <property type="protein sequence ID" value="RXQ92214.1"/>
    <property type="molecule type" value="Genomic_DNA"/>
</dbReference>
<keyword evidence="2" id="KW-1185">Reference proteome</keyword>
<proteinExistence type="predicted"/>
<comment type="caution">
    <text evidence="1">The sequence shown here is derived from an EMBL/GenBank/DDBJ whole genome shotgun (WGS) entry which is preliminary data.</text>
</comment>
<name>A0A4Q1JJY3_9BACT</name>
<evidence type="ECO:0000313" key="2">
    <source>
        <dbReference type="Proteomes" id="UP000289703"/>
    </source>
</evidence>